<gene>
    <name evidence="3" type="ORF">MNBD_NITROSPINAE01-1500</name>
</gene>
<dbReference type="InterPro" id="IPR051790">
    <property type="entry name" value="Cytochrome_c-biogenesis_DsbD"/>
</dbReference>
<name>A0A3B1CBJ9_9ZZZZ</name>
<dbReference type="AlphaFoldDB" id="A0A3B1CBJ9"/>
<dbReference type="EMBL" id="UOGC01000118">
    <property type="protein sequence ID" value="VAX21384.1"/>
    <property type="molecule type" value="Genomic_DNA"/>
</dbReference>
<feature type="transmembrane region" description="Helical" evidence="2">
    <location>
        <begin position="121"/>
        <end position="141"/>
    </location>
</feature>
<feature type="transmembrane region" description="Helical" evidence="2">
    <location>
        <begin position="169"/>
        <end position="194"/>
    </location>
</feature>
<feature type="compositionally biased region" description="Basic and acidic residues" evidence="1">
    <location>
        <begin position="266"/>
        <end position="277"/>
    </location>
</feature>
<evidence type="ECO:0000313" key="3">
    <source>
        <dbReference type="EMBL" id="VAX21384.1"/>
    </source>
</evidence>
<feature type="transmembrane region" description="Helical" evidence="2">
    <location>
        <begin position="57"/>
        <end position="76"/>
    </location>
</feature>
<feature type="transmembrane region" description="Helical" evidence="2">
    <location>
        <begin position="6"/>
        <end position="36"/>
    </location>
</feature>
<feature type="transmembrane region" description="Helical" evidence="2">
    <location>
        <begin position="96"/>
        <end position="114"/>
    </location>
</feature>
<reference evidence="3" key="1">
    <citation type="submission" date="2018-06" db="EMBL/GenBank/DDBJ databases">
        <authorList>
            <person name="Zhirakovskaya E."/>
        </authorList>
    </citation>
    <scope>NUCLEOTIDE SEQUENCE</scope>
</reference>
<keyword evidence="2" id="KW-1133">Transmembrane helix</keyword>
<organism evidence="3">
    <name type="scientific">hydrothermal vent metagenome</name>
    <dbReference type="NCBI Taxonomy" id="652676"/>
    <lineage>
        <taxon>unclassified sequences</taxon>
        <taxon>metagenomes</taxon>
        <taxon>ecological metagenomes</taxon>
    </lineage>
</organism>
<keyword evidence="2" id="KW-0812">Transmembrane</keyword>
<evidence type="ECO:0000256" key="2">
    <source>
        <dbReference type="SAM" id="Phobius"/>
    </source>
</evidence>
<feature type="transmembrane region" description="Helical" evidence="2">
    <location>
        <begin position="206"/>
        <end position="225"/>
    </location>
</feature>
<dbReference type="PANTHER" id="PTHR31272">
    <property type="entry name" value="CYTOCHROME C-TYPE BIOGENESIS PROTEIN HI_1454-RELATED"/>
    <property type="match status" value="1"/>
</dbReference>
<proteinExistence type="predicted"/>
<evidence type="ECO:0000256" key="1">
    <source>
        <dbReference type="SAM" id="MobiDB-lite"/>
    </source>
</evidence>
<accession>A0A3B1CBJ9</accession>
<keyword evidence="2" id="KW-0472">Membrane</keyword>
<dbReference type="PANTHER" id="PTHR31272:SF9">
    <property type="entry name" value="BLL1027 PROTEIN"/>
    <property type="match status" value="1"/>
</dbReference>
<feature type="region of interest" description="Disordered" evidence="1">
    <location>
        <begin position="245"/>
        <end position="277"/>
    </location>
</feature>
<protein>
    <submittedName>
        <fullName evidence="3">Uncharacterized protein</fullName>
    </submittedName>
</protein>
<sequence length="277" mass="29010">MSFIGAFIGGFASFFSIWVFCLMQVVPFFVALMVASSLSQNSVGQVSCTGCAGVKKAVATGCVALLGFILVFMATGMSGTSISHAVFTYSGMLNQIGGVVIGLVGLFFVGLLTVKEAYSPAFGVAKVVSVFLFGAALGLAYKPCVTPTLTKIYNINTAPGNVVTGGGLLFFYALGISVAILLAGALLSRIAVMIKPELARLGIKKLLGVVILVVAGLILTDKMTLYKSFLVERFVTIPMEGHGNMAHDGATDKSGHKMPSHSGQGADEHMHMEKHDQ</sequence>